<evidence type="ECO:0000256" key="4">
    <source>
        <dbReference type="PIRSR" id="PIRSR005739-1"/>
    </source>
</evidence>
<dbReference type="Pfam" id="PF08100">
    <property type="entry name" value="Dimerisation"/>
    <property type="match status" value="1"/>
</dbReference>
<dbReference type="InterPro" id="IPR036390">
    <property type="entry name" value="WH_DNA-bd_sf"/>
</dbReference>
<accession>A0AA40F3U0</accession>
<dbReference type="InterPro" id="IPR016461">
    <property type="entry name" value="COMT-like"/>
</dbReference>
<organism evidence="7 8">
    <name type="scientific">Schizothecium vesticola</name>
    <dbReference type="NCBI Taxonomy" id="314040"/>
    <lineage>
        <taxon>Eukaryota</taxon>
        <taxon>Fungi</taxon>
        <taxon>Dikarya</taxon>
        <taxon>Ascomycota</taxon>
        <taxon>Pezizomycotina</taxon>
        <taxon>Sordariomycetes</taxon>
        <taxon>Sordariomycetidae</taxon>
        <taxon>Sordariales</taxon>
        <taxon>Schizotheciaceae</taxon>
        <taxon>Schizothecium</taxon>
    </lineage>
</organism>
<evidence type="ECO:0000259" key="5">
    <source>
        <dbReference type="Pfam" id="PF00891"/>
    </source>
</evidence>
<protein>
    <submittedName>
        <fullName evidence="7">S-adenosyl-L-methionine-dependent methyltransferase</fullName>
    </submittedName>
</protein>
<evidence type="ECO:0000256" key="1">
    <source>
        <dbReference type="ARBA" id="ARBA00022603"/>
    </source>
</evidence>
<dbReference type="PROSITE" id="PS51683">
    <property type="entry name" value="SAM_OMT_II"/>
    <property type="match status" value="1"/>
</dbReference>
<feature type="domain" description="O-methyltransferase C-terminal" evidence="5">
    <location>
        <begin position="240"/>
        <end position="388"/>
    </location>
</feature>
<dbReference type="InterPro" id="IPR036388">
    <property type="entry name" value="WH-like_DNA-bd_sf"/>
</dbReference>
<evidence type="ECO:0000259" key="6">
    <source>
        <dbReference type="Pfam" id="PF08100"/>
    </source>
</evidence>
<dbReference type="GO" id="GO:0046983">
    <property type="term" value="F:protein dimerization activity"/>
    <property type="evidence" value="ECO:0007669"/>
    <property type="project" value="InterPro"/>
</dbReference>
<keyword evidence="3" id="KW-0949">S-adenosyl-L-methionine</keyword>
<keyword evidence="1 7" id="KW-0489">Methyltransferase</keyword>
<dbReference type="Gene3D" id="1.10.10.10">
    <property type="entry name" value="Winged helix-like DNA-binding domain superfamily/Winged helix DNA-binding domain"/>
    <property type="match status" value="1"/>
</dbReference>
<dbReference type="Proteomes" id="UP001172155">
    <property type="component" value="Unassembled WGS sequence"/>
</dbReference>
<dbReference type="EMBL" id="JAUKUD010000002">
    <property type="protein sequence ID" value="KAK0750730.1"/>
    <property type="molecule type" value="Genomic_DNA"/>
</dbReference>
<dbReference type="GO" id="GO:0008171">
    <property type="term" value="F:O-methyltransferase activity"/>
    <property type="evidence" value="ECO:0007669"/>
    <property type="project" value="InterPro"/>
</dbReference>
<dbReference type="Pfam" id="PF00891">
    <property type="entry name" value="Methyltransf_2"/>
    <property type="match status" value="1"/>
</dbReference>
<feature type="active site" description="Proton acceptor" evidence="4">
    <location>
        <position position="317"/>
    </location>
</feature>
<name>A0AA40F3U0_9PEZI</name>
<dbReference type="PIRSF" id="PIRSF005739">
    <property type="entry name" value="O-mtase"/>
    <property type="match status" value="1"/>
</dbReference>
<proteinExistence type="predicted"/>
<evidence type="ECO:0000313" key="8">
    <source>
        <dbReference type="Proteomes" id="UP001172155"/>
    </source>
</evidence>
<dbReference type="SUPFAM" id="SSF53335">
    <property type="entry name" value="S-adenosyl-L-methionine-dependent methyltransferases"/>
    <property type="match status" value="1"/>
</dbReference>
<keyword evidence="2" id="KW-0808">Transferase</keyword>
<dbReference type="GO" id="GO:0032259">
    <property type="term" value="P:methylation"/>
    <property type="evidence" value="ECO:0007669"/>
    <property type="project" value="UniProtKB-KW"/>
</dbReference>
<sequence length="413" mass="45492">MANSVAIAKAEELLEKLRADDGSPATRAIVLRQLEKIRISVQQPPEAMGYYTNKGLMMVLINLCVQLGVFDAFPPGETASAAEIAAKVDVDVSIISRFLRALLLEGLFTPAPSSAETADQSTRYAHTAASLALHGPDGNDLWRASIALPIDRYWKNGSDYFRTHTLAETQDPLRSAFAWSTGHEGLGFFAALEQDRVYAPIWKRAMALLAKYQLAVVGEGMFPWHTLREEVEAEGGKRPLLVDVGGGKGGASVAIREACGGDGFGAEVVLEDLPIVLEAEGEEVRIEGVRNLIYDFFAGGEQPVKNAHVYYFRKVLHDYYDDKCQTILRQVVKAMAPTSRVILCEYVMPEGKDLGGDVFPYLLDFLLFMVGGLERTETQWRQLLGSVGLEVVNIWRLKDSPLQADIEARLRTA</sequence>
<dbReference type="Gene3D" id="3.40.50.150">
    <property type="entry name" value="Vaccinia Virus protein VP39"/>
    <property type="match status" value="1"/>
</dbReference>
<evidence type="ECO:0000256" key="3">
    <source>
        <dbReference type="ARBA" id="ARBA00022691"/>
    </source>
</evidence>
<dbReference type="PANTHER" id="PTHR43712:SF2">
    <property type="entry name" value="O-METHYLTRANSFERASE CICE"/>
    <property type="match status" value="1"/>
</dbReference>
<feature type="domain" description="O-methyltransferase dimerisation" evidence="6">
    <location>
        <begin position="62"/>
        <end position="132"/>
    </location>
</feature>
<reference evidence="7" key="1">
    <citation type="submission" date="2023-06" db="EMBL/GenBank/DDBJ databases">
        <title>Genome-scale phylogeny and comparative genomics of the fungal order Sordariales.</title>
        <authorList>
            <consortium name="Lawrence Berkeley National Laboratory"/>
            <person name="Hensen N."/>
            <person name="Bonometti L."/>
            <person name="Westerberg I."/>
            <person name="Brannstrom I.O."/>
            <person name="Guillou S."/>
            <person name="Cros-Aarteil S."/>
            <person name="Calhoun S."/>
            <person name="Haridas S."/>
            <person name="Kuo A."/>
            <person name="Mondo S."/>
            <person name="Pangilinan J."/>
            <person name="Riley R."/>
            <person name="LaButti K."/>
            <person name="Andreopoulos B."/>
            <person name="Lipzen A."/>
            <person name="Chen C."/>
            <person name="Yanf M."/>
            <person name="Daum C."/>
            <person name="Ng V."/>
            <person name="Clum A."/>
            <person name="Steindorff A."/>
            <person name="Ohm R."/>
            <person name="Martin F."/>
            <person name="Silar P."/>
            <person name="Natvig D."/>
            <person name="Lalanne C."/>
            <person name="Gautier V."/>
            <person name="Ament-velasquez S.L."/>
            <person name="Kruys A."/>
            <person name="Hutchinson M.I."/>
            <person name="Powell A.J."/>
            <person name="Barry K."/>
            <person name="Miller A.N."/>
            <person name="Grigoriev I.V."/>
            <person name="Debuchy R."/>
            <person name="Gladieux P."/>
            <person name="Thoren M.H."/>
            <person name="Johannesson H."/>
        </authorList>
    </citation>
    <scope>NUCLEOTIDE SEQUENCE</scope>
    <source>
        <strain evidence="7">SMH3187-1</strain>
    </source>
</reference>
<gene>
    <name evidence="7" type="ORF">B0T18DRAFT_55568</name>
</gene>
<dbReference type="InterPro" id="IPR001077">
    <property type="entry name" value="COMT_C"/>
</dbReference>
<evidence type="ECO:0000313" key="7">
    <source>
        <dbReference type="EMBL" id="KAK0750730.1"/>
    </source>
</evidence>
<dbReference type="AlphaFoldDB" id="A0AA40F3U0"/>
<dbReference type="InterPro" id="IPR012967">
    <property type="entry name" value="COMT_dimerisation"/>
</dbReference>
<comment type="caution">
    <text evidence="7">The sequence shown here is derived from an EMBL/GenBank/DDBJ whole genome shotgun (WGS) entry which is preliminary data.</text>
</comment>
<keyword evidence="8" id="KW-1185">Reference proteome</keyword>
<dbReference type="SUPFAM" id="SSF46785">
    <property type="entry name" value="Winged helix' DNA-binding domain"/>
    <property type="match status" value="1"/>
</dbReference>
<dbReference type="PANTHER" id="PTHR43712">
    <property type="entry name" value="PUTATIVE (AFU_ORTHOLOGUE AFUA_4G14580)-RELATED"/>
    <property type="match status" value="1"/>
</dbReference>
<evidence type="ECO:0000256" key="2">
    <source>
        <dbReference type="ARBA" id="ARBA00022679"/>
    </source>
</evidence>
<dbReference type="InterPro" id="IPR029063">
    <property type="entry name" value="SAM-dependent_MTases_sf"/>
</dbReference>